<protein>
    <recommendedName>
        <fullName evidence="3">Acidic fibroblast growth factor intracellular-binding protein</fullName>
    </recommendedName>
</protein>
<dbReference type="PANTHER" id="PTHR13223">
    <property type="entry name" value="ACIDIC FIBROBLAST GROWTH FACTOR INTRACELLULAR BINDING PROTEIN"/>
    <property type="match status" value="1"/>
</dbReference>
<dbReference type="CTD" id="9158"/>
<organism evidence="1 2">
    <name type="scientific">Dendroctonus ponderosae</name>
    <name type="common">Mountain pine beetle</name>
    <dbReference type="NCBI Taxonomy" id="77166"/>
    <lineage>
        <taxon>Eukaryota</taxon>
        <taxon>Metazoa</taxon>
        <taxon>Ecdysozoa</taxon>
        <taxon>Arthropoda</taxon>
        <taxon>Hexapoda</taxon>
        <taxon>Insecta</taxon>
        <taxon>Pterygota</taxon>
        <taxon>Neoptera</taxon>
        <taxon>Endopterygota</taxon>
        <taxon>Coleoptera</taxon>
        <taxon>Polyphaga</taxon>
        <taxon>Cucujiformia</taxon>
        <taxon>Curculionidae</taxon>
        <taxon>Scolytinae</taxon>
        <taxon>Dendroctonus</taxon>
    </lineage>
</organism>
<dbReference type="GO" id="GO:0005634">
    <property type="term" value="C:nucleus"/>
    <property type="evidence" value="ECO:0007669"/>
    <property type="project" value="TreeGrafter"/>
</dbReference>
<dbReference type="GeneID" id="125502326"/>
<dbReference type="InterPro" id="IPR008614">
    <property type="entry name" value="FIBP"/>
</dbReference>
<reference evidence="2" key="1">
    <citation type="journal article" date="2013" name="Genome Biol.">
        <title>Draft genome of the mountain pine beetle, Dendroctonus ponderosae Hopkins, a major forest pest.</title>
        <authorList>
            <person name="Keeling C.I."/>
            <person name="Yuen M.M."/>
            <person name="Liao N.Y."/>
            <person name="Docking T.R."/>
            <person name="Chan S.K."/>
            <person name="Taylor G.A."/>
            <person name="Palmquist D.L."/>
            <person name="Jackman S.D."/>
            <person name="Nguyen A."/>
            <person name="Li M."/>
            <person name="Henderson H."/>
            <person name="Janes J.K."/>
            <person name="Zhao Y."/>
            <person name="Pandoh P."/>
            <person name="Moore R."/>
            <person name="Sperling F.A."/>
            <person name="Huber D.P."/>
            <person name="Birol I."/>
            <person name="Jones S.J."/>
            <person name="Bohlmann J."/>
        </authorList>
    </citation>
    <scope>NUCLEOTIDE SEQUENCE</scope>
</reference>
<keyword evidence="2" id="KW-1185">Reference proteome</keyword>
<dbReference type="AlphaFoldDB" id="A0AAR5Q596"/>
<dbReference type="EnsemblMetazoa" id="XM_019912833.1">
    <property type="protein sequence ID" value="XP_019768392.1"/>
    <property type="gene ID" value="LOC109543228"/>
</dbReference>
<proteinExistence type="predicted"/>
<dbReference type="Pfam" id="PF05427">
    <property type="entry name" value="FIBP"/>
    <property type="match status" value="1"/>
</dbReference>
<dbReference type="KEGG" id="dpa:125502326"/>
<accession>A0AAR5Q596</accession>
<evidence type="ECO:0000313" key="2">
    <source>
        <dbReference type="Proteomes" id="UP000019118"/>
    </source>
</evidence>
<sequence length="390" mass="45246">MRIFQNINLALNLAICCQIENIKILKLLLNCEAMTEVDVFISNYTLVDPEIFQLWIEGHTATEAVAILDKKGLGKQTGASLELIASDVLDHYRTYSLLEKLLINPNKLQEQLAFQIEPRTRQMLIEKYYEFDDDVVRELLGKKLSSKNRKDLDEVSEKTGKPLKSCRRQFDNIKRVYKMVEEIPGSIMENIKSSFYVSDDLARKYASIVFLAAIRFETSKKKLNTMTFPAWKRCCEAIMAQWTYKLTGPEYYDTEMDKEFLLELRELKVLLDREKEHKQLVCITLKPMLLQKSYLELDANFRKYTGAIITLAATLHRSRDMKNLFVEFSLILDLFRTGNWTSHDLQQFFNAYSSCAGELDVLRNDSGLKSCWEKFMSVVGVCMVVMYSPP</sequence>
<dbReference type="Proteomes" id="UP000019118">
    <property type="component" value="Unassembled WGS sequence"/>
</dbReference>
<name>A0AAR5Q596_DENPD</name>
<evidence type="ECO:0000313" key="1">
    <source>
        <dbReference type="EnsemblMetazoa" id="XP_019768392.1"/>
    </source>
</evidence>
<evidence type="ECO:0008006" key="3">
    <source>
        <dbReference type="Google" id="ProtNLM"/>
    </source>
</evidence>
<dbReference type="PANTHER" id="PTHR13223:SF2">
    <property type="entry name" value="ACIDIC FIBROBLAST GROWTH FACTOR INTRACELLULAR-BINDING PROTEIN"/>
    <property type="match status" value="1"/>
</dbReference>
<reference evidence="1" key="2">
    <citation type="submission" date="2024-08" db="UniProtKB">
        <authorList>
            <consortium name="EnsemblMetazoa"/>
        </authorList>
    </citation>
    <scope>IDENTIFICATION</scope>
</reference>